<sequence length="126" mass="14342">MNNCPFQPTALLGGLRVTSPSRPPYSATSNRQPPGTPRPRRPTDEERNKHRRKVLGLPSGNQEDDDDEEKENQPPIKEDDEEDPQETQQMSAVSQLLHKLEEAIDQLNEQVSRDLKDFKSKLGIRT</sequence>
<evidence type="ECO:0000256" key="1">
    <source>
        <dbReference type="SAM" id="MobiDB-lite"/>
    </source>
</evidence>
<evidence type="ECO:0000313" key="2">
    <source>
        <dbReference type="EMBL" id="AYA93555.1"/>
    </source>
</evidence>
<feature type="region of interest" description="Disordered" evidence="1">
    <location>
        <begin position="1"/>
        <end position="94"/>
    </location>
</feature>
<reference evidence="2" key="1">
    <citation type="journal article" date="2018" name="Nat. Med.">
        <title>Expanded skin virome in DOCK8-deficient patients.</title>
        <authorList>
            <consortium name="NISC Comparative Sequencing Program"/>
            <person name="Tirosh O."/>
            <person name="Conlan S."/>
            <person name="Deming C."/>
            <person name="Lee-Lin S.Q."/>
            <person name="Huang X."/>
            <person name="Su H.C."/>
            <person name="Freeman A.F."/>
            <person name="Segre J.A."/>
            <person name="Kong H.H."/>
        </authorList>
    </citation>
    <scope>NUCLEOTIDE SEQUENCE</scope>
    <source>
        <strain evidence="2">HPV-mSK_033</strain>
    </source>
</reference>
<name>A0A385PHY3_9PAPI</name>
<protein>
    <submittedName>
        <fullName evidence="2">E4 protein</fullName>
    </submittedName>
</protein>
<dbReference type="EMBL" id="MH777181">
    <property type="protein sequence ID" value="AYA93555.1"/>
    <property type="molecule type" value="Genomic_DNA"/>
</dbReference>
<accession>A0A385PHY3</accession>
<proteinExistence type="predicted"/>
<organism evidence="2">
    <name type="scientific">Human papillomavirus</name>
    <dbReference type="NCBI Taxonomy" id="10566"/>
    <lineage>
        <taxon>Viruses</taxon>
        <taxon>Monodnaviria</taxon>
        <taxon>Shotokuvirae</taxon>
        <taxon>Cossaviricota</taxon>
        <taxon>Papovaviricetes</taxon>
        <taxon>Zurhausenvirales</taxon>
        <taxon>Papillomaviridae</taxon>
    </lineage>
</organism>